<proteinExistence type="predicted"/>
<gene>
    <name evidence="1" type="ORF">SAMN05216456_1597</name>
</gene>
<reference evidence="1 2" key="1">
    <citation type="submission" date="2016-10" db="EMBL/GenBank/DDBJ databases">
        <authorList>
            <person name="de Groot N.N."/>
        </authorList>
    </citation>
    <scope>NUCLEOTIDE SEQUENCE [LARGE SCALE GENOMIC DNA]</scope>
    <source>
        <strain evidence="1 2">IPL20</strain>
    </source>
</reference>
<protein>
    <submittedName>
        <fullName evidence="1">Uncharacterized protein</fullName>
    </submittedName>
</protein>
<organism evidence="1 2">
    <name type="scientific">Devosia crocina</name>
    <dbReference type="NCBI Taxonomy" id="429728"/>
    <lineage>
        <taxon>Bacteria</taxon>
        <taxon>Pseudomonadati</taxon>
        <taxon>Pseudomonadota</taxon>
        <taxon>Alphaproteobacteria</taxon>
        <taxon>Hyphomicrobiales</taxon>
        <taxon>Devosiaceae</taxon>
        <taxon>Devosia</taxon>
    </lineage>
</organism>
<evidence type="ECO:0000313" key="1">
    <source>
        <dbReference type="EMBL" id="SFV32281.1"/>
    </source>
</evidence>
<sequence>MHALHSTPAGGVTLDMLTTTELLEANKTLLAVRQILNLQATRFRAFSGAGGEQVRAWATQHLQRMDEEIFAIAMEFDNREMANEDEEVERDIAIRESYDVLPFENPFGVKVSRSAGQ</sequence>
<name>A0A1I7NCC1_9HYPH</name>
<dbReference type="Proteomes" id="UP000199074">
    <property type="component" value="Unassembled WGS sequence"/>
</dbReference>
<keyword evidence="2" id="KW-1185">Reference proteome</keyword>
<dbReference type="STRING" id="429728.SAMN05216456_1597"/>
<dbReference type="AlphaFoldDB" id="A0A1I7NCC1"/>
<accession>A0A1I7NCC1</accession>
<dbReference type="EMBL" id="FPCK01000001">
    <property type="protein sequence ID" value="SFV32281.1"/>
    <property type="molecule type" value="Genomic_DNA"/>
</dbReference>
<evidence type="ECO:0000313" key="2">
    <source>
        <dbReference type="Proteomes" id="UP000199074"/>
    </source>
</evidence>